<protein>
    <submittedName>
        <fullName evidence="1">Uncharacterized protein</fullName>
    </submittedName>
</protein>
<organism evidence="1 2">
    <name type="scientific">Rhynchosporium graminicola</name>
    <dbReference type="NCBI Taxonomy" id="2792576"/>
    <lineage>
        <taxon>Eukaryota</taxon>
        <taxon>Fungi</taxon>
        <taxon>Dikarya</taxon>
        <taxon>Ascomycota</taxon>
        <taxon>Pezizomycotina</taxon>
        <taxon>Leotiomycetes</taxon>
        <taxon>Helotiales</taxon>
        <taxon>Ploettnerulaceae</taxon>
        <taxon>Rhynchosporium</taxon>
    </lineage>
</organism>
<dbReference type="EMBL" id="FJUW01000089">
    <property type="protein sequence ID" value="CZT13502.1"/>
    <property type="molecule type" value="Genomic_DNA"/>
</dbReference>
<dbReference type="InParanoid" id="A0A1E1LSM0"/>
<dbReference type="Proteomes" id="UP000178129">
    <property type="component" value="Unassembled WGS sequence"/>
</dbReference>
<comment type="caution">
    <text evidence="1">The sequence shown here is derived from an EMBL/GenBank/DDBJ whole genome shotgun (WGS) entry which is preliminary data.</text>
</comment>
<sequence>MSAELNQPKIRNGDRVALSLADGSQGVFDRLLLQRTPQLHCVYEGQTQARKRQLFLITLE</sequence>
<gene>
    <name evidence="1" type="ORF">RCO7_15248</name>
</gene>
<name>A0A1E1LSM0_9HELO</name>
<evidence type="ECO:0000313" key="2">
    <source>
        <dbReference type="Proteomes" id="UP000178129"/>
    </source>
</evidence>
<proteinExistence type="predicted"/>
<accession>A0A1E1LSM0</accession>
<dbReference type="AlphaFoldDB" id="A0A1E1LSM0"/>
<reference evidence="2" key="1">
    <citation type="submission" date="2016-03" db="EMBL/GenBank/DDBJ databases">
        <authorList>
            <person name="Ploux O."/>
        </authorList>
    </citation>
    <scope>NUCLEOTIDE SEQUENCE [LARGE SCALE GENOMIC DNA]</scope>
    <source>
        <strain evidence="2">UK7</strain>
    </source>
</reference>
<evidence type="ECO:0000313" key="1">
    <source>
        <dbReference type="EMBL" id="CZT13502.1"/>
    </source>
</evidence>
<keyword evidence="2" id="KW-1185">Reference proteome</keyword>